<dbReference type="InParanoid" id="A0A0G4EY71"/>
<evidence type="ECO:0000313" key="3">
    <source>
        <dbReference type="EMBL" id="CEM04290.1"/>
    </source>
</evidence>
<organism evidence="3 4">
    <name type="scientific">Vitrella brassicaformis (strain CCMP3155)</name>
    <dbReference type="NCBI Taxonomy" id="1169540"/>
    <lineage>
        <taxon>Eukaryota</taxon>
        <taxon>Sar</taxon>
        <taxon>Alveolata</taxon>
        <taxon>Colpodellida</taxon>
        <taxon>Vitrellaceae</taxon>
        <taxon>Vitrella</taxon>
    </lineage>
</organism>
<dbReference type="EMBL" id="CDMY01000349">
    <property type="protein sequence ID" value="CEM04290.1"/>
    <property type="molecule type" value="Genomic_DNA"/>
</dbReference>
<feature type="compositionally biased region" description="Polar residues" evidence="1">
    <location>
        <begin position="30"/>
        <end position="41"/>
    </location>
</feature>
<keyword evidence="2" id="KW-0472">Membrane</keyword>
<evidence type="ECO:0000256" key="2">
    <source>
        <dbReference type="SAM" id="Phobius"/>
    </source>
</evidence>
<feature type="compositionally biased region" description="Basic and acidic residues" evidence="1">
    <location>
        <begin position="47"/>
        <end position="60"/>
    </location>
</feature>
<dbReference type="AlphaFoldDB" id="A0A0G4EY71"/>
<protein>
    <recommendedName>
        <fullName evidence="5">Transmembrane protein</fullName>
    </recommendedName>
</protein>
<dbReference type="PhylomeDB" id="A0A0G4EY71"/>
<name>A0A0G4EY71_VITBC</name>
<dbReference type="Proteomes" id="UP000041254">
    <property type="component" value="Unassembled WGS sequence"/>
</dbReference>
<sequence length="354" mass="40473">MPVTDTDLESEGRLPLTHPPESAESDSERGQASSPLASSSLGMEAFSLRRDEDDTERDRSLLSTSPTSREATARWFYWRGGKLRVSRAAYQIMTGILFHILLIVVVETVFFFTYVTRQEMLSFGRNINTTGYSAAKTSVEELQQTPTGKQLLWTAHVALTNPNKRQEIAQEIVLQIEVLRRARLVLENAPIPWEKLNITKEEAHDMLEKDDQAAQNVIQLLHNVTASHSNDFDVYLQKYVQGKRDKAIEQRHRRMAANRSLVFRAIEFNVCVALLVLAWVFGTPLYLSDARLKDLRWNAILRDNAILMFLLALFEFAFFNFFVSRFKVASNAETIDALVETTLDYLKNLKVEKP</sequence>
<keyword evidence="2" id="KW-1133">Transmembrane helix</keyword>
<feature type="transmembrane region" description="Helical" evidence="2">
    <location>
        <begin position="305"/>
        <end position="323"/>
    </location>
</feature>
<dbReference type="VEuPathDB" id="CryptoDB:Vbra_14014"/>
<feature type="region of interest" description="Disordered" evidence="1">
    <location>
        <begin position="1"/>
        <end position="65"/>
    </location>
</feature>
<keyword evidence="2" id="KW-0812">Transmembrane</keyword>
<evidence type="ECO:0000313" key="4">
    <source>
        <dbReference type="Proteomes" id="UP000041254"/>
    </source>
</evidence>
<proteinExistence type="predicted"/>
<reference evidence="3 4" key="1">
    <citation type="submission" date="2014-11" db="EMBL/GenBank/DDBJ databases">
        <authorList>
            <person name="Zhu J."/>
            <person name="Qi W."/>
            <person name="Song R."/>
        </authorList>
    </citation>
    <scope>NUCLEOTIDE SEQUENCE [LARGE SCALE GENOMIC DNA]</scope>
</reference>
<feature type="transmembrane region" description="Helical" evidence="2">
    <location>
        <begin position="88"/>
        <end position="115"/>
    </location>
</feature>
<evidence type="ECO:0008006" key="5">
    <source>
        <dbReference type="Google" id="ProtNLM"/>
    </source>
</evidence>
<gene>
    <name evidence="3" type="ORF">Vbra_14014</name>
</gene>
<evidence type="ECO:0000256" key="1">
    <source>
        <dbReference type="SAM" id="MobiDB-lite"/>
    </source>
</evidence>
<feature type="transmembrane region" description="Helical" evidence="2">
    <location>
        <begin position="261"/>
        <end position="285"/>
    </location>
</feature>
<keyword evidence="4" id="KW-1185">Reference proteome</keyword>
<accession>A0A0G4EY71</accession>